<proteinExistence type="inferred from homology"/>
<evidence type="ECO:0000256" key="9">
    <source>
        <dbReference type="ARBA" id="ARBA00035112"/>
    </source>
</evidence>
<keyword evidence="5" id="KW-0560">Oxidoreductase</keyword>
<evidence type="ECO:0000256" key="2">
    <source>
        <dbReference type="ARBA" id="ARBA00004685"/>
    </source>
</evidence>
<dbReference type="InterPro" id="IPR021765">
    <property type="entry name" value="UstYa-like"/>
</dbReference>
<keyword evidence="11" id="KW-1185">Reference proteome</keyword>
<evidence type="ECO:0000256" key="6">
    <source>
        <dbReference type="ARBA" id="ARBA00023026"/>
    </source>
</evidence>
<evidence type="ECO:0000256" key="1">
    <source>
        <dbReference type="ARBA" id="ARBA00004167"/>
    </source>
</evidence>
<keyword evidence="8" id="KW-0325">Glycoprotein</keyword>
<dbReference type="GO" id="GO:0043386">
    <property type="term" value="P:mycotoxin biosynthetic process"/>
    <property type="evidence" value="ECO:0007669"/>
    <property type="project" value="InterPro"/>
</dbReference>
<dbReference type="OrthoDB" id="3687641at2759"/>
<dbReference type="Proteomes" id="UP000182658">
    <property type="component" value="Unassembled WGS sequence"/>
</dbReference>
<reference evidence="10 11" key="1">
    <citation type="submission" date="2016-10" db="EMBL/GenBank/DDBJ databases">
        <title>Draft genome sequence of Coniochaeta ligniaria NRRL30616, a lignocellulolytic fungus for bioabatement of inhibitors in plant biomass hydrolysates.</title>
        <authorList>
            <consortium name="DOE Joint Genome Institute"/>
            <person name="Jimenez D.J."/>
            <person name="Hector R.E."/>
            <person name="Riley R."/>
            <person name="Sun H."/>
            <person name="Grigoriev I.V."/>
            <person name="Van Elsas J.D."/>
            <person name="Nichols N.N."/>
        </authorList>
    </citation>
    <scope>NUCLEOTIDE SEQUENCE [LARGE SCALE GENOMIC DNA]</scope>
    <source>
        <strain evidence="10 11">NRRL 30616</strain>
    </source>
</reference>
<gene>
    <name evidence="10" type="ORF">CONLIGDRAFT_678190</name>
</gene>
<evidence type="ECO:0000256" key="5">
    <source>
        <dbReference type="ARBA" id="ARBA00023002"/>
    </source>
</evidence>
<evidence type="ECO:0000256" key="8">
    <source>
        <dbReference type="ARBA" id="ARBA00023180"/>
    </source>
</evidence>
<dbReference type="EMBL" id="KV875095">
    <property type="protein sequence ID" value="OIW31732.1"/>
    <property type="molecule type" value="Genomic_DNA"/>
</dbReference>
<dbReference type="PANTHER" id="PTHR33365:SF11">
    <property type="entry name" value="TAT PATHWAY SIGNAL SEQUENCE"/>
    <property type="match status" value="1"/>
</dbReference>
<name>A0A1J7JQU6_9PEZI</name>
<evidence type="ECO:0000256" key="3">
    <source>
        <dbReference type="ARBA" id="ARBA00022692"/>
    </source>
</evidence>
<dbReference type="Pfam" id="PF11807">
    <property type="entry name" value="UstYa"/>
    <property type="match status" value="1"/>
</dbReference>
<organism evidence="10 11">
    <name type="scientific">Coniochaeta ligniaria NRRL 30616</name>
    <dbReference type="NCBI Taxonomy" id="1408157"/>
    <lineage>
        <taxon>Eukaryota</taxon>
        <taxon>Fungi</taxon>
        <taxon>Dikarya</taxon>
        <taxon>Ascomycota</taxon>
        <taxon>Pezizomycotina</taxon>
        <taxon>Sordariomycetes</taxon>
        <taxon>Sordariomycetidae</taxon>
        <taxon>Coniochaetales</taxon>
        <taxon>Coniochaetaceae</taxon>
        <taxon>Coniochaeta</taxon>
    </lineage>
</organism>
<keyword evidence="6" id="KW-0843">Virulence</keyword>
<comment type="pathway">
    <text evidence="2">Mycotoxin biosynthesis.</text>
</comment>
<protein>
    <recommendedName>
        <fullName evidence="12">Oxidase ustYa</fullName>
    </recommendedName>
</protein>
<evidence type="ECO:0008006" key="12">
    <source>
        <dbReference type="Google" id="ProtNLM"/>
    </source>
</evidence>
<keyword evidence="3" id="KW-0812">Transmembrane</keyword>
<comment type="similarity">
    <text evidence="9">Belongs to the ustYa family.</text>
</comment>
<keyword evidence="4" id="KW-1133">Transmembrane helix</keyword>
<dbReference type="GO" id="GO:0016020">
    <property type="term" value="C:membrane"/>
    <property type="evidence" value="ECO:0007669"/>
    <property type="project" value="UniProtKB-SubCell"/>
</dbReference>
<dbReference type="AlphaFoldDB" id="A0A1J7JQU6"/>
<comment type="subcellular location">
    <subcellularLocation>
        <location evidence="1">Membrane</location>
        <topology evidence="1">Single-pass membrane protein</topology>
    </subcellularLocation>
</comment>
<evidence type="ECO:0000256" key="7">
    <source>
        <dbReference type="ARBA" id="ARBA00023136"/>
    </source>
</evidence>
<sequence length="251" mass="28253">MLTPKDGHDEEQQAFLESPYRQHNHESTPRSSMPLQLERPPIFYLRLVFELAMAATIVGLLARPFSGSVLCKMTVNPSPVPQFPRKTYTFLENTTYLNENMFASRESTLHTLHNWIGLSAAARGYIHIPDWANYEIGEPYTVAVDRDSDGPAYMMSVFHQLHCLSYLVEHFQSGYGGVELDEEVAHHSAHCFDYLRQSIMCAGDTNLEGKTAAGPGWGSEHECVDYDALLQWANENGAMAWRGNLPDEAVL</sequence>
<evidence type="ECO:0000256" key="4">
    <source>
        <dbReference type="ARBA" id="ARBA00022989"/>
    </source>
</evidence>
<evidence type="ECO:0000313" key="10">
    <source>
        <dbReference type="EMBL" id="OIW31732.1"/>
    </source>
</evidence>
<dbReference type="PANTHER" id="PTHR33365">
    <property type="entry name" value="YALI0B05434P"/>
    <property type="match status" value="1"/>
</dbReference>
<dbReference type="GO" id="GO:0016491">
    <property type="term" value="F:oxidoreductase activity"/>
    <property type="evidence" value="ECO:0007669"/>
    <property type="project" value="UniProtKB-KW"/>
</dbReference>
<evidence type="ECO:0000313" key="11">
    <source>
        <dbReference type="Proteomes" id="UP000182658"/>
    </source>
</evidence>
<keyword evidence="7" id="KW-0472">Membrane</keyword>
<dbReference type="STRING" id="1408157.A0A1J7JQU6"/>
<accession>A0A1J7JQU6</accession>
<dbReference type="InParanoid" id="A0A1J7JQU6"/>